<dbReference type="InterPro" id="IPR051536">
    <property type="entry name" value="UDG_Type-4/5"/>
</dbReference>
<keyword evidence="1" id="KW-0004">4Fe-4S</keyword>
<gene>
    <name evidence="9" type="ORF">GM655_05945</name>
</gene>
<proteinExistence type="predicted"/>
<feature type="domain" description="Uracil-DNA glycosylase-like" evidence="8">
    <location>
        <begin position="183"/>
        <end position="332"/>
    </location>
</feature>
<evidence type="ECO:0000256" key="7">
    <source>
        <dbReference type="ARBA" id="ARBA00023204"/>
    </source>
</evidence>
<keyword evidence="10" id="KW-1185">Reference proteome</keyword>
<keyword evidence="5" id="KW-0408">Iron</keyword>
<evidence type="ECO:0000256" key="4">
    <source>
        <dbReference type="ARBA" id="ARBA00022801"/>
    </source>
</evidence>
<dbReference type="SUPFAM" id="SSF52141">
    <property type="entry name" value="Uracil-DNA glycosylase-like"/>
    <property type="match status" value="1"/>
</dbReference>
<dbReference type="EMBL" id="WNKW01000001">
    <property type="protein sequence ID" value="MTW32369.1"/>
    <property type="molecule type" value="Genomic_DNA"/>
</dbReference>
<dbReference type="InterPro" id="IPR005122">
    <property type="entry name" value="Uracil-DNA_glycosylase-like"/>
</dbReference>
<dbReference type="SMART" id="SM00987">
    <property type="entry name" value="UreE_C"/>
    <property type="match status" value="1"/>
</dbReference>
<dbReference type="InterPro" id="IPR036895">
    <property type="entry name" value="Uracil-DNA_glycosylase-like_sf"/>
</dbReference>
<accession>A0ABW9SPP4</accession>
<keyword evidence="3" id="KW-0227">DNA damage</keyword>
<evidence type="ECO:0000256" key="2">
    <source>
        <dbReference type="ARBA" id="ARBA00022723"/>
    </source>
</evidence>
<dbReference type="CDD" id="cd10030">
    <property type="entry name" value="UDG-F4_TTUDGA_SPO1dp_like"/>
    <property type="match status" value="1"/>
</dbReference>
<dbReference type="Pfam" id="PF03167">
    <property type="entry name" value="UDG"/>
    <property type="match status" value="1"/>
</dbReference>
<evidence type="ECO:0000256" key="6">
    <source>
        <dbReference type="ARBA" id="ARBA00023014"/>
    </source>
</evidence>
<name>A0ABW9SPP4_9BURK</name>
<evidence type="ECO:0000313" key="10">
    <source>
        <dbReference type="Proteomes" id="UP000735592"/>
    </source>
</evidence>
<evidence type="ECO:0000256" key="3">
    <source>
        <dbReference type="ARBA" id="ARBA00022763"/>
    </source>
</evidence>
<dbReference type="PANTHER" id="PTHR33693">
    <property type="entry name" value="TYPE-5 URACIL-DNA GLYCOSYLASE"/>
    <property type="match status" value="1"/>
</dbReference>
<organism evidence="9 10">
    <name type="scientific">Pseudoduganella danionis</name>
    <dbReference type="NCBI Taxonomy" id="1890295"/>
    <lineage>
        <taxon>Bacteria</taxon>
        <taxon>Pseudomonadati</taxon>
        <taxon>Pseudomonadota</taxon>
        <taxon>Betaproteobacteria</taxon>
        <taxon>Burkholderiales</taxon>
        <taxon>Oxalobacteraceae</taxon>
        <taxon>Telluria group</taxon>
        <taxon>Pseudoduganella</taxon>
    </lineage>
</organism>
<keyword evidence="7" id="KW-0234">DNA repair</keyword>
<keyword evidence="4" id="KW-0378">Hydrolase</keyword>
<sequence>MSAMDKRSAIFLDEMGIGVQWQLRQRPAAPAASELPAEAEPLADAAQDEIAPPTMEAAELPVLEHLAATAAAPAAATAAVNTAAPMDAVTMAPASPSAPVAAPSPVSVPASALGKTAGAEDMSWFDDVPAPIVAPTLKGKPAAVAAAPLSDAAIAALDWPALQSAISHCTRCSLCQSRQQPTIGRGSQTASTIAVVAAASAQDEAAAELVSGDAGQLLGNMLGAIELDLAGDVYLTALVKCRPVDEQGQARAPSAAELQACRPYLERELALTGATLAITFGQHAARGLMLGAAARGSVMTYGASGLPVVATYHPDDLLQRPQDKAKAWADLCLARSVRD</sequence>
<dbReference type="SMART" id="SM00986">
    <property type="entry name" value="UDG"/>
    <property type="match status" value="1"/>
</dbReference>
<keyword evidence="2" id="KW-0479">Metal-binding</keyword>
<evidence type="ECO:0000259" key="8">
    <source>
        <dbReference type="SMART" id="SM00986"/>
    </source>
</evidence>
<reference evidence="9 10" key="1">
    <citation type="submission" date="2019-11" db="EMBL/GenBank/DDBJ databases">
        <title>Type strains purchased from KCTC, JCM and DSMZ.</title>
        <authorList>
            <person name="Lu H."/>
        </authorList>
    </citation>
    <scope>NUCLEOTIDE SEQUENCE [LARGE SCALE GENOMIC DNA]</scope>
    <source>
        <strain evidence="9 10">DSM 103461</strain>
    </source>
</reference>
<keyword evidence="6" id="KW-0411">Iron-sulfur</keyword>
<evidence type="ECO:0000256" key="1">
    <source>
        <dbReference type="ARBA" id="ARBA00022485"/>
    </source>
</evidence>
<dbReference type="PANTHER" id="PTHR33693:SF1">
    <property type="entry name" value="TYPE-4 URACIL-DNA GLYCOSYLASE"/>
    <property type="match status" value="1"/>
</dbReference>
<protein>
    <submittedName>
        <fullName evidence="9">Uracil-DNA glycosylase</fullName>
    </submittedName>
</protein>
<dbReference type="Proteomes" id="UP000735592">
    <property type="component" value="Unassembled WGS sequence"/>
</dbReference>
<dbReference type="Gene3D" id="3.40.470.10">
    <property type="entry name" value="Uracil-DNA glycosylase-like domain"/>
    <property type="match status" value="1"/>
</dbReference>
<evidence type="ECO:0000256" key="5">
    <source>
        <dbReference type="ARBA" id="ARBA00023004"/>
    </source>
</evidence>
<evidence type="ECO:0000313" key="9">
    <source>
        <dbReference type="EMBL" id="MTW32369.1"/>
    </source>
</evidence>
<comment type="caution">
    <text evidence="9">The sequence shown here is derived from an EMBL/GenBank/DDBJ whole genome shotgun (WGS) entry which is preliminary data.</text>
</comment>